<organism evidence="5 6">
    <name type="scientific">Denitratimonas tolerans</name>
    <dbReference type="NCBI Taxonomy" id="1338420"/>
    <lineage>
        <taxon>Bacteria</taxon>
        <taxon>Pseudomonadati</taxon>
        <taxon>Pseudomonadota</taxon>
        <taxon>Gammaproteobacteria</taxon>
        <taxon>Lysobacterales</taxon>
        <taxon>Lysobacteraceae</taxon>
        <taxon>Denitratimonas</taxon>
    </lineage>
</organism>
<dbReference type="RefSeq" id="WP_337336332.1">
    <property type="nucleotide sequence ID" value="NZ_JBBDHC010000028.1"/>
</dbReference>
<keyword evidence="6" id="KW-1185">Reference proteome</keyword>
<proteinExistence type="inferred from homology"/>
<evidence type="ECO:0000256" key="3">
    <source>
        <dbReference type="ARBA" id="ARBA00022801"/>
    </source>
</evidence>
<dbReference type="GO" id="GO:0016787">
    <property type="term" value="F:hydrolase activity"/>
    <property type="evidence" value="ECO:0007669"/>
    <property type="project" value="UniProtKB-KW"/>
</dbReference>
<dbReference type="Pfam" id="PF03029">
    <property type="entry name" value="ATP_bind_1"/>
    <property type="match status" value="1"/>
</dbReference>
<name>A0AAW9R4F0_9GAMM</name>
<dbReference type="AlphaFoldDB" id="A0AAW9R4F0"/>
<evidence type="ECO:0000256" key="2">
    <source>
        <dbReference type="ARBA" id="ARBA00022741"/>
    </source>
</evidence>
<comment type="similarity">
    <text evidence="1">Belongs to the GPN-loop GTPase family.</text>
</comment>
<keyword evidence="2" id="KW-0547">Nucleotide-binding</keyword>
<keyword evidence="4" id="KW-0342">GTP-binding</keyword>
<dbReference type="SUPFAM" id="SSF52540">
    <property type="entry name" value="P-loop containing nucleoside triphosphate hydrolases"/>
    <property type="match status" value="1"/>
</dbReference>
<dbReference type="EMBL" id="JBBDHC010000028">
    <property type="protein sequence ID" value="MEJ1250630.1"/>
    <property type="molecule type" value="Genomic_DNA"/>
</dbReference>
<evidence type="ECO:0000313" key="5">
    <source>
        <dbReference type="EMBL" id="MEJ1250630.1"/>
    </source>
</evidence>
<dbReference type="InterPro" id="IPR027417">
    <property type="entry name" value="P-loop_NTPase"/>
</dbReference>
<dbReference type="Gene3D" id="3.40.50.300">
    <property type="entry name" value="P-loop containing nucleotide triphosphate hydrolases"/>
    <property type="match status" value="1"/>
</dbReference>
<evidence type="ECO:0000256" key="4">
    <source>
        <dbReference type="ARBA" id="ARBA00023134"/>
    </source>
</evidence>
<dbReference type="InterPro" id="IPR052705">
    <property type="entry name" value="Gliding_Motility_GTPase"/>
</dbReference>
<evidence type="ECO:0000313" key="6">
    <source>
        <dbReference type="Proteomes" id="UP001364472"/>
    </source>
</evidence>
<protein>
    <submittedName>
        <fullName evidence="5">ATP/GTP-binding protein</fullName>
    </submittedName>
</protein>
<dbReference type="PANTHER" id="PTHR42708">
    <property type="entry name" value="ATP/GTP-BINDING PROTEIN-RELATED"/>
    <property type="match status" value="1"/>
</dbReference>
<dbReference type="PANTHER" id="PTHR42708:SF1">
    <property type="entry name" value="GLIDING MOTILITY PROTEIN MGLA"/>
    <property type="match status" value="1"/>
</dbReference>
<dbReference type="InterPro" id="IPR004130">
    <property type="entry name" value="Gpn"/>
</dbReference>
<reference evidence="5 6" key="1">
    <citation type="journal article" date="2016" name="Antonie Van Leeuwenhoek">
        <title>Denitratimonas tolerans gen. nov., sp. nov., a denitrifying bacterium isolated from a bioreactor for tannery wastewater treatment.</title>
        <authorList>
            <person name="Han S.I."/>
            <person name="Kim J.O."/>
            <person name="Lee Y.R."/>
            <person name="Ekpeghere K.I."/>
            <person name="Koh S.C."/>
            <person name="Whang K.S."/>
        </authorList>
    </citation>
    <scope>NUCLEOTIDE SEQUENCE [LARGE SCALE GENOMIC DNA]</scope>
    <source>
        <strain evidence="5 6">KACC 17565</strain>
    </source>
</reference>
<sequence>MAVYKLVFAGPVGAGKTTAVQALSDIEVVSTESVATDETRRLKRTTTVAMDYGVMRLDNGDQVHLYGTPGQKRFDFMWEILAENALGLVLLLKGDAADPVADLRIYVNEFRSFIDQTGLVVGITHAEAAGWQVRQQVAREMQSLGLPSAVMEADPRSRAHMATLVGTLIHGLDPVRAGAPG</sequence>
<dbReference type="Proteomes" id="UP001364472">
    <property type="component" value="Unassembled WGS sequence"/>
</dbReference>
<evidence type="ECO:0000256" key="1">
    <source>
        <dbReference type="ARBA" id="ARBA00005290"/>
    </source>
</evidence>
<keyword evidence="3" id="KW-0378">Hydrolase</keyword>
<accession>A0AAW9R4F0</accession>
<gene>
    <name evidence="5" type="ORF">WB794_13245</name>
</gene>
<dbReference type="CDD" id="cd00882">
    <property type="entry name" value="Ras_like_GTPase"/>
    <property type="match status" value="1"/>
</dbReference>
<comment type="caution">
    <text evidence="5">The sequence shown here is derived from an EMBL/GenBank/DDBJ whole genome shotgun (WGS) entry which is preliminary data.</text>
</comment>
<dbReference type="GO" id="GO:0005525">
    <property type="term" value="F:GTP binding"/>
    <property type="evidence" value="ECO:0007669"/>
    <property type="project" value="UniProtKB-KW"/>
</dbReference>